<feature type="region of interest" description="Disordered" evidence="1">
    <location>
        <begin position="31"/>
        <end position="112"/>
    </location>
</feature>
<sequence>MEWVAKTLGHIMEGSTDNSIDFNPIESSSYVNIGDNNNSNYSKQEDVKGKEDDKILGTEATSSCSTYRTSSSKSWSPSSSNTQEGYERKKIHLKHKGPSPNKGKLLYEEMIH</sequence>
<evidence type="ECO:0000313" key="2">
    <source>
        <dbReference type="Proteomes" id="UP000189701"/>
    </source>
</evidence>
<gene>
    <name evidence="3" type="primary">LOC104235267</name>
</gene>
<dbReference type="RefSeq" id="XP_009787290.1">
    <property type="nucleotide sequence ID" value="XM_009788988.1"/>
</dbReference>
<accession>A0A1U7XLC1</accession>
<feature type="compositionally biased region" description="Basic and acidic residues" evidence="1">
    <location>
        <begin position="43"/>
        <end position="56"/>
    </location>
</feature>
<dbReference type="Proteomes" id="UP000189701">
    <property type="component" value="Unplaced"/>
</dbReference>
<evidence type="ECO:0000256" key="1">
    <source>
        <dbReference type="SAM" id="MobiDB-lite"/>
    </source>
</evidence>
<protein>
    <submittedName>
        <fullName evidence="3">Uncharacterized protein LOC104235267</fullName>
    </submittedName>
</protein>
<keyword evidence="2" id="KW-1185">Reference proteome</keyword>
<feature type="compositionally biased region" description="Polar residues" evidence="1">
    <location>
        <begin position="31"/>
        <end position="42"/>
    </location>
</feature>
<organism evidence="2 3">
    <name type="scientific">Nicotiana sylvestris</name>
    <name type="common">Wood tobacco</name>
    <name type="synonym">South American tobacco</name>
    <dbReference type="NCBI Taxonomy" id="4096"/>
    <lineage>
        <taxon>Eukaryota</taxon>
        <taxon>Viridiplantae</taxon>
        <taxon>Streptophyta</taxon>
        <taxon>Embryophyta</taxon>
        <taxon>Tracheophyta</taxon>
        <taxon>Spermatophyta</taxon>
        <taxon>Magnoliopsida</taxon>
        <taxon>eudicotyledons</taxon>
        <taxon>Gunneridae</taxon>
        <taxon>Pentapetalae</taxon>
        <taxon>asterids</taxon>
        <taxon>lamiids</taxon>
        <taxon>Solanales</taxon>
        <taxon>Solanaceae</taxon>
        <taxon>Nicotianoideae</taxon>
        <taxon>Nicotianeae</taxon>
        <taxon>Nicotiana</taxon>
    </lineage>
</organism>
<name>A0A1U7XLC1_NICSY</name>
<proteinExistence type="predicted"/>
<evidence type="ECO:0000313" key="3">
    <source>
        <dbReference type="RefSeq" id="XP_009787290.1"/>
    </source>
</evidence>
<reference evidence="2" key="1">
    <citation type="journal article" date="2013" name="Genome Biol.">
        <title>Reference genomes and transcriptomes of Nicotiana sylvestris and Nicotiana tomentosiformis.</title>
        <authorList>
            <person name="Sierro N."/>
            <person name="Battey J.N."/>
            <person name="Ouadi S."/>
            <person name="Bovet L."/>
            <person name="Goepfert S."/>
            <person name="Bakaher N."/>
            <person name="Peitsch M.C."/>
            <person name="Ivanov N.V."/>
        </authorList>
    </citation>
    <scope>NUCLEOTIDE SEQUENCE [LARGE SCALE GENOMIC DNA]</scope>
</reference>
<dbReference type="AlphaFoldDB" id="A0A1U7XLC1"/>
<reference evidence="3" key="2">
    <citation type="submission" date="2025-08" db="UniProtKB">
        <authorList>
            <consortium name="RefSeq"/>
        </authorList>
    </citation>
    <scope>IDENTIFICATION</scope>
    <source>
        <tissue evidence="3">Leaf</tissue>
    </source>
</reference>
<feature type="compositionally biased region" description="Low complexity" evidence="1">
    <location>
        <begin position="61"/>
        <end position="82"/>
    </location>
</feature>